<accession>A0A9D2S048</accession>
<dbReference type="SUPFAM" id="SSF46689">
    <property type="entry name" value="Homeodomain-like"/>
    <property type="match status" value="2"/>
</dbReference>
<dbReference type="InterPro" id="IPR018062">
    <property type="entry name" value="HTH_AraC-typ_CS"/>
</dbReference>
<evidence type="ECO:0000256" key="2">
    <source>
        <dbReference type="ARBA" id="ARBA00023125"/>
    </source>
</evidence>
<dbReference type="GO" id="GO:0003700">
    <property type="term" value="F:DNA-binding transcription factor activity"/>
    <property type="evidence" value="ECO:0007669"/>
    <property type="project" value="InterPro"/>
</dbReference>
<evidence type="ECO:0000256" key="3">
    <source>
        <dbReference type="ARBA" id="ARBA00023159"/>
    </source>
</evidence>
<evidence type="ECO:0000256" key="4">
    <source>
        <dbReference type="ARBA" id="ARBA00023163"/>
    </source>
</evidence>
<dbReference type="InterPro" id="IPR020449">
    <property type="entry name" value="Tscrpt_reg_AraC-type_HTH"/>
</dbReference>
<dbReference type="PANTHER" id="PTHR46796:SF2">
    <property type="entry name" value="TRANSCRIPTIONAL REGULATORY PROTEIN"/>
    <property type="match status" value="1"/>
</dbReference>
<dbReference type="Gene3D" id="2.60.120.10">
    <property type="entry name" value="Jelly Rolls"/>
    <property type="match status" value="1"/>
</dbReference>
<dbReference type="EMBL" id="DWXZ01000211">
    <property type="protein sequence ID" value="HJB38361.1"/>
    <property type="molecule type" value="Genomic_DNA"/>
</dbReference>
<dbReference type="InterPro" id="IPR050204">
    <property type="entry name" value="AraC_XylS_family_regulators"/>
</dbReference>
<dbReference type="PRINTS" id="PR00032">
    <property type="entry name" value="HTHARAC"/>
</dbReference>
<dbReference type="InterPro" id="IPR037923">
    <property type="entry name" value="HTH-like"/>
</dbReference>
<comment type="caution">
    <text evidence="6">The sequence shown here is derived from an EMBL/GenBank/DDBJ whole genome shotgun (WGS) entry which is preliminary data.</text>
</comment>
<evidence type="ECO:0000313" key="7">
    <source>
        <dbReference type="Proteomes" id="UP000824214"/>
    </source>
</evidence>
<dbReference type="Pfam" id="PF12833">
    <property type="entry name" value="HTH_18"/>
    <property type="match status" value="1"/>
</dbReference>
<gene>
    <name evidence="6" type="ORF">H9942_09910</name>
</gene>
<evidence type="ECO:0000259" key="5">
    <source>
        <dbReference type="PROSITE" id="PS01124"/>
    </source>
</evidence>
<protein>
    <submittedName>
        <fullName evidence="6">AraC family transcriptional regulator</fullName>
    </submittedName>
</protein>
<evidence type="ECO:0000313" key="6">
    <source>
        <dbReference type="EMBL" id="HJB38361.1"/>
    </source>
</evidence>
<keyword evidence="3" id="KW-0010">Activator</keyword>
<feature type="domain" description="HTH araC/xylS-type" evidence="5">
    <location>
        <begin position="182"/>
        <end position="279"/>
    </location>
</feature>
<keyword evidence="2" id="KW-0238">DNA-binding</keyword>
<dbReference type="PROSITE" id="PS01124">
    <property type="entry name" value="HTH_ARAC_FAMILY_2"/>
    <property type="match status" value="1"/>
</dbReference>
<dbReference type="SUPFAM" id="SSF51215">
    <property type="entry name" value="Regulatory protein AraC"/>
    <property type="match status" value="1"/>
</dbReference>
<dbReference type="GO" id="GO:0043565">
    <property type="term" value="F:sequence-specific DNA binding"/>
    <property type="evidence" value="ECO:0007669"/>
    <property type="project" value="InterPro"/>
</dbReference>
<dbReference type="PANTHER" id="PTHR46796">
    <property type="entry name" value="HTH-TYPE TRANSCRIPTIONAL ACTIVATOR RHAS-RELATED"/>
    <property type="match status" value="1"/>
</dbReference>
<dbReference type="PROSITE" id="PS00041">
    <property type="entry name" value="HTH_ARAC_FAMILY_1"/>
    <property type="match status" value="1"/>
</dbReference>
<evidence type="ECO:0000256" key="1">
    <source>
        <dbReference type="ARBA" id="ARBA00023015"/>
    </source>
</evidence>
<dbReference type="Gene3D" id="1.10.10.60">
    <property type="entry name" value="Homeodomain-like"/>
    <property type="match status" value="2"/>
</dbReference>
<dbReference type="SMART" id="SM00342">
    <property type="entry name" value="HTH_ARAC"/>
    <property type="match status" value="1"/>
</dbReference>
<dbReference type="InterPro" id="IPR014710">
    <property type="entry name" value="RmlC-like_jellyroll"/>
</dbReference>
<dbReference type="InterPro" id="IPR003313">
    <property type="entry name" value="AraC-bd"/>
</dbReference>
<reference evidence="6" key="2">
    <citation type="submission" date="2021-04" db="EMBL/GenBank/DDBJ databases">
        <authorList>
            <person name="Gilroy R."/>
        </authorList>
    </citation>
    <scope>NUCLEOTIDE SEQUENCE</scope>
    <source>
        <strain evidence="6">ChiBcolR8-3208</strain>
    </source>
</reference>
<sequence>MERTGFQRELRDREVDVECRGFGPSFNMDNTHYHDCFEVYFQISGDRNLLSGGRFHHLEPGSVLWIPKFDLHQSFQGQQDTGTRAVLYFREEYLRGVLQERAGELLALFAGPFQVMRLDVFQRRKALELLYELEQGSRAGQELYARFVFGQLVLLLEAWSRAGGALPQEAAPTMGPKYDRIASVLAYLKNHREERLRLEDVAREFFVTPAYLSRSFKACTGLSFVTYLNHLKVERAKELLLREGSVTQVSLELGYESLTHFERVFRQIAGLSPTEWRKSQRPGEDKIS</sequence>
<reference evidence="6" key="1">
    <citation type="journal article" date="2021" name="PeerJ">
        <title>Extensive microbial diversity within the chicken gut microbiome revealed by metagenomics and culture.</title>
        <authorList>
            <person name="Gilroy R."/>
            <person name="Ravi A."/>
            <person name="Getino M."/>
            <person name="Pursley I."/>
            <person name="Horton D.L."/>
            <person name="Alikhan N.F."/>
            <person name="Baker D."/>
            <person name="Gharbi K."/>
            <person name="Hall N."/>
            <person name="Watson M."/>
            <person name="Adriaenssens E.M."/>
            <person name="Foster-Nyarko E."/>
            <person name="Jarju S."/>
            <person name="Secka A."/>
            <person name="Antonio M."/>
            <person name="Oren A."/>
            <person name="Chaudhuri R.R."/>
            <person name="La Ragione R."/>
            <person name="Hildebrand F."/>
            <person name="Pallen M.J."/>
        </authorList>
    </citation>
    <scope>NUCLEOTIDE SEQUENCE</scope>
    <source>
        <strain evidence="6">ChiBcolR8-3208</strain>
    </source>
</reference>
<dbReference type="InterPro" id="IPR009057">
    <property type="entry name" value="Homeodomain-like_sf"/>
</dbReference>
<keyword evidence="1" id="KW-0805">Transcription regulation</keyword>
<proteinExistence type="predicted"/>
<keyword evidence="4" id="KW-0804">Transcription</keyword>
<dbReference type="AlphaFoldDB" id="A0A9D2S048"/>
<name>A0A9D2S048_9FIRM</name>
<dbReference type="Proteomes" id="UP000824214">
    <property type="component" value="Unassembled WGS sequence"/>
</dbReference>
<dbReference type="Pfam" id="PF02311">
    <property type="entry name" value="AraC_binding"/>
    <property type="match status" value="1"/>
</dbReference>
<dbReference type="InterPro" id="IPR018060">
    <property type="entry name" value="HTH_AraC"/>
</dbReference>
<organism evidence="6 7">
    <name type="scientific">Candidatus Acutalibacter ornithocaccae</name>
    <dbReference type="NCBI Taxonomy" id="2838416"/>
    <lineage>
        <taxon>Bacteria</taxon>
        <taxon>Bacillati</taxon>
        <taxon>Bacillota</taxon>
        <taxon>Clostridia</taxon>
        <taxon>Eubacteriales</taxon>
        <taxon>Acutalibacteraceae</taxon>
        <taxon>Acutalibacter</taxon>
    </lineage>
</organism>